<protein>
    <submittedName>
        <fullName evidence="2">Uncharacterized protein</fullName>
    </submittedName>
</protein>
<evidence type="ECO:0000313" key="3">
    <source>
        <dbReference type="Proteomes" id="UP000324233"/>
    </source>
</evidence>
<feature type="compositionally biased region" description="Basic and acidic residues" evidence="1">
    <location>
        <begin position="73"/>
        <end position="87"/>
    </location>
</feature>
<keyword evidence="3" id="KW-1185">Reference proteome</keyword>
<evidence type="ECO:0000313" key="2">
    <source>
        <dbReference type="EMBL" id="QEH35705.1"/>
    </source>
</evidence>
<feature type="region of interest" description="Disordered" evidence="1">
    <location>
        <begin position="65"/>
        <end position="175"/>
    </location>
</feature>
<sequence length="285" mass="30637">MCRPGRASNRPGPAASSMRFLPPEARTRVGPATHLRHHPAARTACLQNATIVCLKSHIGSVMRRFALRRPRRREGPGRPDVSGDARRRGPHVGAGFPRDIAGGAIPPGRSRPRLPGRGRGGFHPFRSDSMAQASILRHPGSDRTATPPSAHPRRMRSTIRGSPSIPCTDSLRSARPRLPPRRRRFASSSLIRPATGVSRTIHRFAHCAPDSIQVNANVPGIPTGAGARWVAGMSPQGRRMSRDSSELRAGPSAVGRRVVGTTSSPNFFGSSGWSVRRVSMGPSES</sequence>
<dbReference type="Proteomes" id="UP000324233">
    <property type="component" value="Chromosome"/>
</dbReference>
<proteinExistence type="predicted"/>
<organism evidence="2 3">
    <name type="scientific">Aquisphaera giovannonii</name>
    <dbReference type="NCBI Taxonomy" id="406548"/>
    <lineage>
        <taxon>Bacteria</taxon>
        <taxon>Pseudomonadati</taxon>
        <taxon>Planctomycetota</taxon>
        <taxon>Planctomycetia</taxon>
        <taxon>Isosphaerales</taxon>
        <taxon>Isosphaeraceae</taxon>
        <taxon>Aquisphaera</taxon>
    </lineage>
</organism>
<feature type="region of interest" description="Disordered" evidence="1">
    <location>
        <begin position="233"/>
        <end position="285"/>
    </location>
</feature>
<evidence type="ECO:0000256" key="1">
    <source>
        <dbReference type="SAM" id="MobiDB-lite"/>
    </source>
</evidence>
<reference evidence="2 3" key="1">
    <citation type="submission" date="2019-08" db="EMBL/GenBank/DDBJ databases">
        <title>Deep-cultivation of Planctomycetes and their phenomic and genomic characterization uncovers novel biology.</title>
        <authorList>
            <person name="Wiegand S."/>
            <person name="Jogler M."/>
            <person name="Boedeker C."/>
            <person name="Pinto D."/>
            <person name="Vollmers J."/>
            <person name="Rivas-Marin E."/>
            <person name="Kohn T."/>
            <person name="Peeters S.H."/>
            <person name="Heuer A."/>
            <person name="Rast P."/>
            <person name="Oberbeckmann S."/>
            <person name="Bunk B."/>
            <person name="Jeske O."/>
            <person name="Meyerdierks A."/>
            <person name="Storesund J.E."/>
            <person name="Kallscheuer N."/>
            <person name="Luecker S."/>
            <person name="Lage O.M."/>
            <person name="Pohl T."/>
            <person name="Merkel B.J."/>
            <person name="Hornburger P."/>
            <person name="Mueller R.-W."/>
            <person name="Bruemmer F."/>
            <person name="Labrenz M."/>
            <person name="Spormann A.M."/>
            <person name="Op den Camp H."/>
            <person name="Overmann J."/>
            <person name="Amann R."/>
            <person name="Jetten M.S.M."/>
            <person name="Mascher T."/>
            <person name="Medema M.H."/>
            <person name="Devos D.P."/>
            <person name="Kaster A.-K."/>
            <person name="Ovreas L."/>
            <person name="Rohde M."/>
            <person name="Galperin M.Y."/>
            <person name="Jogler C."/>
        </authorList>
    </citation>
    <scope>NUCLEOTIDE SEQUENCE [LARGE SCALE GENOMIC DNA]</scope>
    <source>
        <strain evidence="2 3">OJF2</strain>
    </source>
</reference>
<dbReference type="AlphaFoldDB" id="A0A5B9W6E8"/>
<dbReference type="KEGG" id="agv:OJF2_42620"/>
<accession>A0A5B9W6E8</accession>
<feature type="region of interest" description="Disordered" evidence="1">
    <location>
        <begin position="1"/>
        <end position="22"/>
    </location>
</feature>
<dbReference type="EMBL" id="CP042997">
    <property type="protein sequence ID" value="QEH35705.1"/>
    <property type="molecule type" value="Genomic_DNA"/>
</dbReference>
<gene>
    <name evidence="2" type="ORF">OJF2_42620</name>
</gene>
<feature type="compositionally biased region" description="Polar residues" evidence="1">
    <location>
        <begin position="260"/>
        <end position="273"/>
    </location>
</feature>
<name>A0A5B9W6E8_9BACT</name>